<feature type="compositionally biased region" description="Polar residues" evidence="1">
    <location>
        <begin position="497"/>
        <end position="514"/>
    </location>
</feature>
<dbReference type="EMBL" id="DF142830">
    <property type="protein sequence ID" value="GAA47209.1"/>
    <property type="molecule type" value="Genomic_DNA"/>
</dbReference>
<dbReference type="AlphaFoldDB" id="G7Y2L2"/>
<feature type="region of interest" description="Disordered" evidence="1">
    <location>
        <begin position="484"/>
        <end position="514"/>
    </location>
</feature>
<accession>G7Y2L2</accession>
<evidence type="ECO:0000256" key="1">
    <source>
        <dbReference type="SAM" id="MobiDB-lite"/>
    </source>
</evidence>
<reference key="2">
    <citation type="submission" date="2011-10" db="EMBL/GenBank/DDBJ databases">
        <title>The genome and transcriptome sequence of Clonorchis sinensis provide insights into the carcinogenic liver fluke.</title>
        <authorList>
            <person name="Wang X."/>
            <person name="Huang Y."/>
            <person name="Chen W."/>
            <person name="Liu H."/>
            <person name="Guo L."/>
            <person name="Chen Y."/>
            <person name="Luo F."/>
            <person name="Zhou W."/>
            <person name="Sun J."/>
            <person name="Mao Q."/>
            <person name="Liang P."/>
            <person name="Zhou C."/>
            <person name="Tian Y."/>
            <person name="Men J."/>
            <person name="Lv X."/>
            <person name="Huang L."/>
            <person name="Zhou J."/>
            <person name="Hu Y."/>
            <person name="Li R."/>
            <person name="Zhang F."/>
            <person name="Lei H."/>
            <person name="Li X."/>
            <person name="Hu X."/>
            <person name="Liang C."/>
            <person name="Xu J."/>
            <person name="Wu Z."/>
            <person name="Yu X."/>
        </authorList>
    </citation>
    <scope>NUCLEOTIDE SEQUENCE</scope>
    <source>
        <strain>Henan</strain>
    </source>
</reference>
<gene>
    <name evidence="2" type="ORF">CLF_100084</name>
</gene>
<organism evidence="2 3">
    <name type="scientific">Clonorchis sinensis</name>
    <name type="common">Chinese liver fluke</name>
    <dbReference type="NCBI Taxonomy" id="79923"/>
    <lineage>
        <taxon>Eukaryota</taxon>
        <taxon>Metazoa</taxon>
        <taxon>Spiralia</taxon>
        <taxon>Lophotrochozoa</taxon>
        <taxon>Platyhelminthes</taxon>
        <taxon>Trematoda</taxon>
        <taxon>Digenea</taxon>
        <taxon>Opisthorchiida</taxon>
        <taxon>Opisthorchiata</taxon>
        <taxon>Opisthorchiidae</taxon>
        <taxon>Clonorchis</taxon>
    </lineage>
</organism>
<evidence type="ECO:0000313" key="3">
    <source>
        <dbReference type="Proteomes" id="UP000008909"/>
    </source>
</evidence>
<keyword evidence="3" id="KW-1185">Reference proteome</keyword>
<dbReference type="Proteomes" id="UP000008909">
    <property type="component" value="Unassembled WGS sequence"/>
</dbReference>
<protein>
    <submittedName>
        <fullName evidence="2">Uncharacterized protein</fullName>
    </submittedName>
</protein>
<reference evidence="2" key="1">
    <citation type="journal article" date="2011" name="Genome Biol.">
        <title>The draft genome of the carcinogenic human liver fluke Clonorchis sinensis.</title>
        <authorList>
            <person name="Wang X."/>
            <person name="Chen W."/>
            <person name="Huang Y."/>
            <person name="Sun J."/>
            <person name="Men J."/>
            <person name="Liu H."/>
            <person name="Luo F."/>
            <person name="Guo L."/>
            <person name="Lv X."/>
            <person name="Deng C."/>
            <person name="Zhou C."/>
            <person name="Fan Y."/>
            <person name="Li X."/>
            <person name="Huang L."/>
            <person name="Hu Y."/>
            <person name="Liang C."/>
            <person name="Hu X."/>
            <person name="Xu J."/>
            <person name="Yu X."/>
        </authorList>
    </citation>
    <scope>NUCLEOTIDE SEQUENCE [LARGE SCALE GENOMIC DNA]</scope>
    <source>
        <strain evidence="2">Henan</strain>
    </source>
</reference>
<sequence length="514" mass="57950">MHRDFRGMPVTPRRNQELCELLSRQVETSVQCVYASSASCEDSSEYYPVYSLVFTRGILMTDIRPRRFSLLPSLTTDNELAKIVIANCKHNLAISPGIYRFFGNIFFRNIEVQLANQNASQEFPFIVSDAELLSCFSGNGYIVNRLSNRPITSTEEEVRLWFQTRLPNSSLFHVAFCYTEGLSSTKKEQNTPYQPSDIRVQTERVHGECENYHFAWKKSSILSVNSSSCLCDTFSSILPTNLAQSEPSIFAKFIHRLASLTGRNLRTKNPNLLTLPTYLCTPECASRGRCSIQLLSGRQVTDKCISKEDELSCYQSLKDSDYHFTIREDVKSQLSHRLQILHIFLRWLPDVLSEKGGYCDRAGPPYIRSVQDNLNLYWSKLWHIAWHKLQTSREMAGPVSIRLFLDGYLAADRVLGSSDSNAPLLRTQTIVLGGPNALPVGSQILPVELGEQTPFVGNMLEVQLSQLPATLTELLQSPNRITETQPAQEISDDDCPSSFNPANQSAPTRSLPNL</sequence>
<name>G7Y2L2_CLOSI</name>
<proteinExistence type="predicted"/>
<evidence type="ECO:0000313" key="2">
    <source>
        <dbReference type="EMBL" id="GAA47209.1"/>
    </source>
</evidence>